<keyword evidence="5" id="KW-1185">Reference proteome</keyword>
<dbReference type="STRING" id="931890.G8JPR8"/>
<accession>G8JPR8</accession>
<feature type="domain" description="DNA replication regulator Sld3 C-terminal" evidence="2">
    <location>
        <begin position="299"/>
        <end position="660"/>
    </location>
</feature>
<dbReference type="EMBL" id="CP002498">
    <property type="protein sequence ID" value="AET38023.1"/>
    <property type="molecule type" value="Genomic_DNA"/>
</dbReference>
<dbReference type="GeneID" id="11473049"/>
<dbReference type="InParanoid" id="G8JPR8"/>
<dbReference type="HOGENOM" id="CLU_409479_0_0_1"/>
<name>G8JPR8_ERECY</name>
<dbReference type="Pfam" id="PF18523">
    <property type="entry name" value="Sld3_N"/>
    <property type="match status" value="1"/>
</dbReference>
<feature type="domain" description="DNA replication regulator Sld3 C-terminal" evidence="2">
    <location>
        <begin position="203"/>
        <end position="259"/>
    </location>
</feature>
<dbReference type="eggNOG" id="ENOG502RE09">
    <property type="taxonomic scope" value="Eukaryota"/>
</dbReference>
<proteinExistence type="predicted"/>
<dbReference type="PANTHER" id="PTHR28067:SF1">
    <property type="entry name" value="DNA REPLICATION REGULATOR SLD3"/>
    <property type="match status" value="1"/>
</dbReference>
<dbReference type="FunCoup" id="G8JPR8">
    <property type="interactions" value="100"/>
</dbReference>
<dbReference type="InterPro" id="IPR041393">
    <property type="entry name" value="Sld3_N"/>
</dbReference>
<dbReference type="Proteomes" id="UP000006790">
    <property type="component" value="Chromosome 2"/>
</dbReference>
<evidence type="ECO:0008006" key="6">
    <source>
        <dbReference type="Google" id="ProtNLM"/>
    </source>
</evidence>
<dbReference type="KEGG" id="erc:Ecym_2277"/>
<dbReference type="GO" id="GO:0031261">
    <property type="term" value="C:DNA replication preinitiation complex"/>
    <property type="evidence" value="ECO:0007669"/>
    <property type="project" value="TreeGrafter"/>
</dbReference>
<dbReference type="OMA" id="KNMCKAA"/>
<dbReference type="RefSeq" id="XP_003644840.1">
    <property type="nucleotide sequence ID" value="XM_003644792.1"/>
</dbReference>
<protein>
    <recommendedName>
        <fullName evidence="6">DNA replication regulator Sld3 C-terminal domain-containing protein</fullName>
    </recommendedName>
</protein>
<dbReference type="Pfam" id="PF08639">
    <property type="entry name" value="Sld3_STD"/>
    <property type="match status" value="2"/>
</dbReference>
<sequence length="737" mass="84313">MYNLTFVSLGFIEPYSEAFLHDLRRQRIFRCSKHQKEEERNLLGMNLIGSSIVSSFLKVPKNLIFREGDPLLLDSKDIPSCILDKIYDANVVVNHLIKLAKGHWGLLERYYSDQWLLWRLEPPTEDLQHDQPLLDHHQNSQYKIKTIDEWCRIDIPDLIGFWKEDQYTGHDANEYVGLDFIISPPDKILSSRDTSTLAEVSQDPIQYLNKKYYETLFQLGVPLALFVKSKLSRLKNICKNKQANLYRDVLSIMILDLAEFGGRHDAEHQGLLIYELPSYAAELREKYIINQFHIHNLRDNKGQASYVKDLIMILKARELKLQIILLLEIISLEKMDACFKDFELKYRSNLDKRSLEVTKANPMFRRRRKENQHKATKKKKLDLCEQLDILLDKLTIADILLTTEPRIHIDEEKKQDQTPQEKILELKRNMLNKGKEVSSLGFISYVLVPYWSKRTPNVVAFIIKKIKGPSLQKNLPSSTRSSSLPSEEPSIASRRSSLSSTTNSSCPSSPKTTQLKIASGSSAVNLLNSRTSSNLVEFLESDNSLGKRPSLSRTNSDLSLNRLQKRQLPASDLASMNILRNQVSFDGTSSFTSVYGRYKSTARAVTQSFRRVGKRKLQPMTEDKPVDETRYDIQVTATPIKEAKSSKPVDRLQVIESPVATNTSPAKSLIEIAATPLKRRLSVKQRFQDEASNTVTSSSAPHKVELAQKPELNAEISPIIAARPKHKKVRRRLFIPS</sequence>
<evidence type="ECO:0000259" key="2">
    <source>
        <dbReference type="Pfam" id="PF08639"/>
    </source>
</evidence>
<evidence type="ECO:0000313" key="5">
    <source>
        <dbReference type="Proteomes" id="UP000006790"/>
    </source>
</evidence>
<gene>
    <name evidence="4" type="ordered locus">Ecym_2277</name>
</gene>
<reference evidence="5" key="1">
    <citation type="journal article" date="2012" name="G3 (Bethesda)">
        <title>Pichia sorbitophila, an interspecies yeast hybrid reveals early steps of genome resolution following polyploidization.</title>
        <authorList>
            <person name="Leh Louis V."/>
            <person name="Despons L."/>
            <person name="Friedrich A."/>
            <person name="Martin T."/>
            <person name="Durrens P."/>
            <person name="Casaregola S."/>
            <person name="Neuveglise C."/>
            <person name="Fairhead C."/>
            <person name="Marck C."/>
            <person name="Cruz J.A."/>
            <person name="Straub M.L."/>
            <person name="Kugler V."/>
            <person name="Sacerdot C."/>
            <person name="Uzunov Z."/>
            <person name="Thierry A."/>
            <person name="Weiss S."/>
            <person name="Bleykasten C."/>
            <person name="De Montigny J."/>
            <person name="Jacques N."/>
            <person name="Jung P."/>
            <person name="Lemaire M."/>
            <person name="Mallet S."/>
            <person name="Morel G."/>
            <person name="Richard G.F."/>
            <person name="Sarkar A."/>
            <person name="Savel G."/>
            <person name="Schacherer J."/>
            <person name="Seret M.L."/>
            <person name="Talla E."/>
            <person name="Samson G."/>
            <person name="Jubin C."/>
            <person name="Poulain J."/>
            <person name="Vacherie B."/>
            <person name="Barbe V."/>
            <person name="Pelletier E."/>
            <person name="Sherman D.J."/>
            <person name="Westhof E."/>
            <person name="Weissenbach J."/>
            <person name="Baret P.V."/>
            <person name="Wincker P."/>
            <person name="Gaillardin C."/>
            <person name="Dujon B."/>
            <person name="Souciet J.L."/>
        </authorList>
    </citation>
    <scope>NUCLEOTIDE SEQUENCE [LARGE SCALE GENOMIC DNA]</scope>
    <source>
        <strain evidence="5">CBS 270.75 / DBVPG 7215 / KCTC 17166 / NRRL Y-17582</strain>
    </source>
</reference>
<feature type="domain" description="Sld3 N-terminal" evidence="3">
    <location>
        <begin position="52"/>
        <end position="164"/>
    </location>
</feature>
<dbReference type="AlphaFoldDB" id="G8JPR8"/>
<evidence type="ECO:0000256" key="1">
    <source>
        <dbReference type="SAM" id="MobiDB-lite"/>
    </source>
</evidence>
<dbReference type="InterPro" id="IPR013948">
    <property type="entry name" value="DNA_replication_reg_Sld3_C"/>
</dbReference>
<dbReference type="OrthoDB" id="5395343at2759"/>
<dbReference type="GO" id="GO:0006270">
    <property type="term" value="P:DNA replication initiation"/>
    <property type="evidence" value="ECO:0007669"/>
    <property type="project" value="InterPro"/>
</dbReference>
<organism evidence="4 5">
    <name type="scientific">Eremothecium cymbalariae (strain CBS 270.75 / DBVPG 7215 / KCTC 17166 / NRRL Y-17582)</name>
    <name type="common">Yeast</name>
    <dbReference type="NCBI Taxonomy" id="931890"/>
    <lineage>
        <taxon>Eukaryota</taxon>
        <taxon>Fungi</taxon>
        <taxon>Dikarya</taxon>
        <taxon>Ascomycota</taxon>
        <taxon>Saccharomycotina</taxon>
        <taxon>Saccharomycetes</taxon>
        <taxon>Saccharomycetales</taxon>
        <taxon>Saccharomycetaceae</taxon>
        <taxon>Eremothecium</taxon>
    </lineage>
</organism>
<dbReference type="PANTHER" id="PTHR28067">
    <property type="entry name" value="DNA REPLICATION REGULATOR SLD3"/>
    <property type="match status" value="1"/>
</dbReference>
<evidence type="ECO:0000313" key="4">
    <source>
        <dbReference type="EMBL" id="AET38023.1"/>
    </source>
</evidence>
<feature type="region of interest" description="Disordered" evidence="1">
    <location>
        <begin position="471"/>
        <end position="514"/>
    </location>
</feature>
<evidence type="ECO:0000259" key="3">
    <source>
        <dbReference type="Pfam" id="PF18523"/>
    </source>
</evidence>
<dbReference type="InterPro" id="IPR042511">
    <property type="entry name" value="Sld3"/>
</dbReference>
<dbReference type="Gene3D" id="1.20.58.2130">
    <property type="match status" value="2"/>
</dbReference>
<feature type="compositionally biased region" description="Low complexity" evidence="1">
    <location>
        <begin position="475"/>
        <end position="513"/>
    </location>
</feature>